<name>D2U139_9GAMM</name>
<sequence>MQEVNKMKCSIMENQSGNVVILSKGGEYDSKITESEIFKDWISESQKQNIRAVIQKNLDIRNYGTLKGLIFSSLKDDKNNLFIKNHTKPVVRRISIDKVVQEIFSKPITNLVNIQEFLNENGNKDVKFTASVSGNNTVSIRTSLTTTDTNNSGFEIGLGLEISGFKFSPSFNTGLAKSESKMEDNITADSTVHNSAAVFTLKPNEKAIVALKNDEYEVNARIVYSIRLSGLIYAISYKDGQNFYSGYDIEEVMKEANISNQQKIEQELNISGYLRSNVIFK</sequence>
<gene>
    <name evidence="1" type="ORF">ARN_22440</name>
</gene>
<dbReference type="AlphaFoldDB" id="D2U139"/>
<proteinExistence type="predicted"/>
<protein>
    <submittedName>
        <fullName evidence="1">Uncharacterized protein</fullName>
    </submittedName>
</protein>
<accession>D2U139</accession>
<dbReference type="EMBL" id="FN545229">
    <property type="protein sequence ID" value="CBA74356.1"/>
    <property type="molecule type" value="Genomic_DNA"/>
</dbReference>
<reference evidence="1" key="1">
    <citation type="journal article" date="2010" name="Insect Mol. Biol.">
        <title>The draft genome sequence of Arsenophonus nasoniae, son-killer bacterium of Nasonia vitripennis, reveals genes associated with virulence and symbiosis.</title>
        <authorList>
            <person name="Wilkes T."/>
            <person name="Darby A.C."/>
            <person name="Choi J."/>
            <person name="Colborne J.K."/>
            <person name="Werren J.H."/>
            <person name="Hurst G.D.D."/>
        </authorList>
    </citation>
    <scope>NUCLEOTIDE SEQUENCE</scope>
</reference>
<organism evidence="1">
    <name type="scientific">Arsenophonus nasoniae</name>
    <name type="common">son-killer infecting Nasonia vitripennis</name>
    <dbReference type="NCBI Taxonomy" id="638"/>
    <lineage>
        <taxon>Bacteria</taxon>
        <taxon>Pseudomonadati</taxon>
        <taxon>Pseudomonadota</taxon>
        <taxon>Gammaproteobacteria</taxon>
        <taxon>Enterobacterales</taxon>
        <taxon>Morganellaceae</taxon>
        <taxon>Arsenophonus</taxon>
    </lineage>
</organism>
<evidence type="ECO:0000313" key="1">
    <source>
        <dbReference type="EMBL" id="CBA74356.1"/>
    </source>
</evidence>